<dbReference type="PROSITE" id="PS51409">
    <property type="entry name" value="ARGINASE_2"/>
    <property type="match status" value="1"/>
</dbReference>
<gene>
    <name evidence="11" type="ORF">BSTOLATCC_MIC36615</name>
</gene>
<evidence type="ECO:0000256" key="3">
    <source>
        <dbReference type="ARBA" id="ARBA00012168"/>
    </source>
</evidence>
<evidence type="ECO:0000256" key="2">
    <source>
        <dbReference type="ARBA" id="ARBA00005098"/>
    </source>
</evidence>
<dbReference type="Proteomes" id="UP001162131">
    <property type="component" value="Unassembled WGS sequence"/>
</dbReference>
<comment type="cofactor">
    <cofactor evidence="1">
        <name>Mn(2+)</name>
        <dbReference type="ChEBI" id="CHEBI:29035"/>
    </cofactor>
</comment>
<evidence type="ECO:0000256" key="10">
    <source>
        <dbReference type="RuleBase" id="RU003684"/>
    </source>
</evidence>
<dbReference type="Gene3D" id="3.40.800.10">
    <property type="entry name" value="Ureohydrolase domain"/>
    <property type="match status" value="1"/>
</dbReference>
<dbReference type="InterPro" id="IPR014033">
    <property type="entry name" value="Arginase"/>
</dbReference>
<dbReference type="InterPro" id="IPR023696">
    <property type="entry name" value="Ureohydrolase_dom_sf"/>
</dbReference>
<dbReference type="PRINTS" id="PR00116">
    <property type="entry name" value="ARGINASE"/>
</dbReference>
<protein>
    <recommendedName>
        <fullName evidence="4">Arginase</fullName>
        <ecNumber evidence="3">3.5.3.1</ecNumber>
    </recommendedName>
</protein>
<keyword evidence="8" id="KW-0464">Manganese</keyword>
<dbReference type="PANTHER" id="PTHR43782">
    <property type="entry name" value="ARGINASE"/>
    <property type="match status" value="1"/>
</dbReference>
<sequence>MTSRIAKGFWRKVKILGLAVSIGQPKKGVEWTPQILLDSQISNLFHPQYEADWIGILDQQVLIEEWKQKLALNSPSIESPENTLLQEERPPKIKNLGELNYYMEHQYKSILKNISSTDFLLSIGGDHSVASATISASLKLQKGNLSVIWIDAHGDCNTPDISPSGNYHGMPLAHVFGLFKKNPFSWMSNFLPIQRCVQIGIRDLDGEEEKLMNSIGLKYFTASQVRNYGIQQVIKDSLAYVDPENNRNIHLSLDVDGFDPTFVPGTGTLAPNGLFIEDYSVVVDEIKKCGERFSSMDLVEVNFQIEKEQTLKAVKEILKTTFSD</sequence>
<evidence type="ECO:0000256" key="4">
    <source>
        <dbReference type="ARBA" id="ARBA00018123"/>
    </source>
</evidence>
<evidence type="ECO:0000256" key="5">
    <source>
        <dbReference type="ARBA" id="ARBA00022503"/>
    </source>
</evidence>
<keyword evidence="12" id="KW-1185">Reference proteome</keyword>
<evidence type="ECO:0000313" key="11">
    <source>
        <dbReference type="EMBL" id="CAG9324838.1"/>
    </source>
</evidence>
<evidence type="ECO:0000256" key="9">
    <source>
        <dbReference type="PROSITE-ProRule" id="PRU00742"/>
    </source>
</evidence>
<keyword evidence="5" id="KW-0056">Arginine metabolism</keyword>
<name>A0AAU9JGS1_9CILI</name>
<dbReference type="GO" id="GO:0005634">
    <property type="term" value="C:nucleus"/>
    <property type="evidence" value="ECO:0007669"/>
    <property type="project" value="TreeGrafter"/>
</dbReference>
<evidence type="ECO:0000256" key="6">
    <source>
        <dbReference type="ARBA" id="ARBA00022723"/>
    </source>
</evidence>
<dbReference type="Pfam" id="PF00491">
    <property type="entry name" value="Arginase"/>
    <property type="match status" value="1"/>
</dbReference>
<dbReference type="InterPro" id="IPR006035">
    <property type="entry name" value="Ureohydrolase"/>
</dbReference>
<organism evidence="11 12">
    <name type="scientific">Blepharisma stoltei</name>
    <dbReference type="NCBI Taxonomy" id="1481888"/>
    <lineage>
        <taxon>Eukaryota</taxon>
        <taxon>Sar</taxon>
        <taxon>Alveolata</taxon>
        <taxon>Ciliophora</taxon>
        <taxon>Postciliodesmatophora</taxon>
        <taxon>Heterotrichea</taxon>
        <taxon>Heterotrichida</taxon>
        <taxon>Blepharismidae</taxon>
        <taxon>Blepharisma</taxon>
    </lineage>
</organism>
<keyword evidence="6" id="KW-0479">Metal-binding</keyword>
<dbReference type="EMBL" id="CAJZBQ010000036">
    <property type="protein sequence ID" value="CAG9324838.1"/>
    <property type="molecule type" value="Genomic_DNA"/>
</dbReference>
<evidence type="ECO:0000256" key="8">
    <source>
        <dbReference type="ARBA" id="ARBA00023211"/>
    </source>
</evidence>
<dbReference type="PANTHER" id="PTHR43782:SF3">
    <property type="entry name" value="ARGINASE"/>
    <property type="match status" value="1"/>
</dbReference>
<dbReference type="GO" id="GO:0004053">
    <property type="term" value="F:arginase activity"/>
    <property type="evidence" value="ECO:0007669"/>
    <property type="project" value="UniProtKB-EC"/>
</dbReference>
<comment type="similarity">
    <text evidence="9 10">Belongs to the arginase family.</text>
</comment>
<dbReference type="AlphaFoldDB" id="A0AAU9JGS1"/>
<dbReference type="GO" id="GO:0005829">
    <property type="term" value="C:cytosol"/>
    <property type="evidence" value="ECO:0007669"/>
    <property type="project" value="TreeGrafter"/>
</dbReference>
<comment type="caution">
    <text evidence="11">The sequence shown here is derived from an EMBL/GenBank/DDBJ whole genome shotgun (WGS) entry which is preliminary data.</text>
</comment>
<accession>A0AAU9JGS1</accession>
<dbReference type="InterPro" id="IPR020855">
    <property type="entry name" value="Ureohydrolase_Mn_BS"/>
</dbReference>
<comment type="pathway">
    <text evidence="2">Nitrogen metabolism; urea cycle; L-ornithine and urea from L-arginine: step 1/1.</text>
</comment>
<keyword evidence="7 10" id="KW-0378">Hydrolase</keyword>
<dbReference type="GO" id="GO:0006525">
    <property type="term" value="P:arginine metabolic process"/>
    <property type="evidence" value="ECO:0007669"/>
    <property type="project" value="UniProtKB-KW"/>
</dbReference>
<dbReference type="CDD" id="cd09989">
    <property type="entry name" value="Arginase"/>
    <property type="match status" value="1"/>
</dbReference>
<dbReference type="EC" id="3.5.3.1" evidence="3"/>
<dbReference type="GO" id="GO:0030145">
    <property type="term" value="F:manganese ion binding"/>
    <property type="evidence" value="ECO:0007669"/>
    <property type="project" value="TreeGrafter"/>
</dbReference>
<reference evidence="11" key="1">
    <citation type="submission" date="2021-09" db="EMBL/GenBank/DDBJ databases">
        <authorList>
            <consortium name="AG Swart"/>
            <person name="Singh M."/>
            <person name="Singh A."/>
            <person name="Seah K."/>
            <person name="Emmerich C."/>
        </authorList>
    </citation>
    <scope>NUCLEOTIDE SEQUENCE</scope>
    <source>
        <strain evidence="11">ATCC30299</strain>
    </source>
</reference>
<proteinExistence type="inferred from homology"/>
<dbReference type="SUPFAM" id="SSF52768">
    <property type="entry name" value="Arginase/deacetylase"/>
    <property type="match status" value="1"/>
</dbReference>
<dbReference type="PROSITE" id="PS01053">
    <property type="entry name" value="ARGINASE_1"/>
    <property type="match status" value="1"/>
</dbReference>
<evidence type="ECO:0000313" key="12">
    <source>
        <dbReference type="Proteomes" id="UP001162131"/>
    </source>
</evidence>
<evidence type="ECO:0000256" key="7">
    <source>
        <dbReference type="ARBA" id="ARBA00022801"/>
    </source>
</evidence>
<evidence type="ECO:0000256" key="1">
    <source>
        <dbReference type="ARBA" id="ARBA00001936"/>
    </source>
</evidence>